<feature type="compositionally biased region" description="Basic and acidic residues" evidence="7">
    <location>
        <begin position="14"/>
        <end position="30"/>
    </location>
</feature>
<dbReference type="InterPro" id="IPR036259">
    <property type="entry name" value="MFS_trans_sf"/>
</dbReference>
<comment type="subcellular location">
    <subcellularLocation>
        <location evidence="1">Cell membrane</location>
        <topology evidence="1">Multi-pass membrane protein</topology>
    </subcellularLocation>
</comment>
<evidence type="ECO:0000256" key="8">
    <source>
        <dbReference type="SAM" id="Phobius"/>
    </source>
</evidence>
<accession>A0A160DTH6</accession>
<evidence type="ECO:0000259" key="9">
    <source>
        <dbReference type="PROSITE" id="PS50850"/>
    </source>
</evidence>
<evidence type="ECO:0000256" key="4">
    <source>
        <dbReference type="ARBA" id="ARBA00022692"/>
    </source>
</evidence>
<feature type="transmembrane region" description="Helical" evidence="8">
    <location>
        <begin position="75"/>
        <end position="99"/>
    </location>
</feature>
<dbReference type="NCBIfam" id="NF007799">
    <property type="entry name" value="PRK10504.1"/>
    <property type="match status" value="1"/>
</dbReference>
<feature type="transmembrane region" description="Helical" evidence="8">
    <location>
        <begin position="384"/>
        <end position="403"/>
    </location>
</feature>
<feature type="transmembrane region" description="Helical" evidence="8">
    <location>
        <begin position="228"/>
        <end position="248"/>
    </location>
</feature>
<organism evidence="10 11">
    <name type="scientific">Dokdonella koreensis DS-123</name>
    <dbReference type="NCBI Taxonomy" id="1300342"/>
    <lineage>
        <taxon>Bacteria</taxon>
        <taxon>Pseudomonadati</taxon>
        <taxon>Pseudomonadota</taxon>
        <taxon>Gammaproteobacteria</taxon>
        <taxon>Lysobacterales</taxon>
        <taxon>Rhodanobacteraceae</taxon>
        <taxon>Dokdonella</taxon>
    </lineage>
</organism>
<evidence type="ECO:0000313" key="11">
    <source>
        <dbReference type="Proteomes" id="UP000076830"/>
    </source>
</evidence>
<evidence type="ECO:0000256" key="2">
    <source>
        <dbReference type="ARBA" id="ARBA00022448"/>
    </source>
</evidence>
<feature type="transmembrane region" description="Helical" evidence="8">
    <location>
        <begin position="132"/>
        <end position="153"/>
    </location>
</feature>
<feature type="transmembrane region" description="Helical" evidence="8">
    <location>
        <begin position="459"/>
        <end position="482"/>
    </location>
</feature>
<dbReference type="KEGG" id="dko:I596_1654"/>
<dbReference type="Gene3D" id="1.20.1720.10">
    <property type="entry name" value="Multidrug resistance protein D"/>
    <property type="match status" value="1"/>
</dbReference>
<gene>
    <name evidence="10" type="ORF">I596_1654</name>
</gene>
<feature type="compositionally biased region" description="Gly residues" evidence="7">
    <location>
        <begin position="1"/>
        <end position="10"/>
    </location>
</feature>
<dbReference type="PANTHER" id="PTHR42718:SF46">
    <property type="entry name" value="BLR6921 PROTEIN"/>
    <property type="match status" value="1"/>
</dbReference>
<keyword evidence="5 8" id="KW-1133">Transmembrane helix</keyword>
<feature type="transmembrane region" description="Helical" evidence="8">
    <location>
        <begin position="165"/>
        <end position="187"/>
    </location>
</feature>
<dbReference type="CDD" id="cd17503">
    <property type="entry name" value="MFS_LmrB_MDR_like"/>
    <property type="match status" value="1"/>
</dbReference>
<dbReference type="SUPFAM" id="SSF103473">
    <property type="entry name" value="MFS general substrate transporter"/>
    <property type="match status" value="1"/>
</dbReference>
<dbReference type="InterPro" id="IPR020846">
    <property type="entry name" value="MFS_dom"/>
</dbReference>
<feature type="transmembrane region" description="Helical" evidence="8">
    <location>
        <begin position="106"/>
        <end position="126"/>
    </location>
</feature>
<keyword evidence="4 8" id="KW-0812">Transmembrane</keyword>
<evidence type="ECO:0000256" key="7">
    <source>
        <dbReference type="SAM" id="MobiDB-lite"/>
    </source>
</evidence>
<evidence type="ECO:0000256" key="5">
    <source>
        <dbReference type="ARBA" id="ARBA00022989"/>
    </source>
</evidence>
<evidence type="ECO:0000256" key="3">
    <source>
        <dbReference type="ARBA" id="ARBA00022475"/>
    </source>
</evidence>
<keyword evidence="11" id="KW-1185">Reference proteome</keyword>
<sequence>MNGRGYGEAGQDGHSGRRGQDGAGRIDHHGAMNPSPPRDSLLWLVAIAVFMQMLDTTIVNTALPAMARGLGESPLRMQAVVIAYSLTVAILIPASGWLADRFGTRAVFLAAIVLFTLGSLGCALSQSLAQIVGARIVQGIGGAMLLPVGRLAVLRTFPGAGFLRAMSLVTMPGLAGPMIGPTLGGWLVEAASWHWIFLINLPMGLVGLVWAVRVMPDLRGEPGRRFDLGGYVLLATGMVAVLLALDGLPLRRGGYGVLCGLFGVGVLAILAYARHARRSTQPLFPPALLDVRLFRVGVSGNLVSRLGSSGMPFLIPLLLQVALGYSALQAGLMMIPVAAASMFIKRPAVWLIGRYGYRNVLVVNTFLVGLAMASFGLIGPGHPVWLLVVQFAAFGAVNSLQFTAMNTVALRDLKGTLASSGNSALSMVMMLSMSLGVAIASGLLAFFSGLSVAGGEVSVLAGFQATFVCIGLLSALSAAIFWRLGDDAVRAPQAPIDV</sequence>
<feature type="domain" description="Major facilitator superfamily (MFS) profile" evidence="9">
    <location>
        <begin position="41"/>
        <end position="489"/>
    </location>
</feature>
<name>A0A160DTH6_9GAMM</name>
<dbReference type="PRINTS" id="PR01036">
    <property type="entry name" value="TCRTETB"/>
</dbReference>
<dbReference type="GO" id="GO:0022857">
    <property type="term" value="F:transmembrane transporter activity"/>
    <property type="evidence" value="ECO:0007669"/>
    <property type="project" value="InterPro"/>
</dbReference>
<dbReference type="AlphaFoldDB" id="A0A160DTH6"/>
<dbReference type="EMBL" id="CP015249">
    <property type="protein sequence ID" value="ANB17678.1"/>
    <property type="molecule type" value="Genomic_DNA"/>
</dbReference>
<feature type="region of interest" description="Disordered" evidence="7">
    <location>
        <begin position="1"/>
        <end position="34"/>
    </location>
</feature>
<dbReference type="InterPro" id="IPR011701">
    <property type="entry name" value="MFS"/>
</dbReference>
<keyword evidence="3" id="KW-1003">Cell membrane</keyword>
<reference evidence="10 11" key="1">
    <citation type="submission" date="2016-04" db="EMBL/GenBank/DDBJ databases">
        <title>Complete genome sequence of Dokdonella koreensis DS-123T.</title>
        <authorList>
            <person name="Kim J.F."/>
            <person name="Lee H."/>
            <person name="Kwak M.-J."/>
        </authorList>
    </citation>
    <scope>NUCLEOTIDE SEQUENCE [LARGE SCALE GENOMIC DNA]</scope>
    <source>
        <strain evidence="10 11">DS-123</strain>
    </source>
</reference>
<feature type="transmembrane region" description="Helical" evidence="8">
    <location>
        <begin position="193"/>
        <end position="216"/>
    </location>
</feature>
<feature type="transmembrane region" description="Helical" evidence="8">
    <location>
        <begin position="356"/>
        <end position="378"/>
    </location>
</feature>
<keyword evidence="6 8" id="KW-0472">Membrane</keyword>
<keyword evidence="2" id="KW-0813">Transport</keyword>
<evidence type="ECO:0000313" key="10">
    <source>
        <dbReference type="EMBL" id="ANB17678.1"/>
    </source>
</evidence>
<evidence type="ECO:0000256" key="1">
    <source>
        <dbReference type="ARBA" id="ARBA00004651"/>
    </source>
</evidence>
<dbReference type="GO" id="GO:0005886">
    <property type="term" value="C:plasma membrane"/>
    <property type="evidence" value="ECO:0007669"/>
    <property type="project" value="UniProtKB-SubCell"/>
</dbReference>
<dbReference type="PROSITE" id="PS50850">
    <property type="entry name" value="MFS"/>
    <property type="match status" value="1"/>
</dbReference>
<feature type="transmembrane region" description="Helical" evidence="8">
    <location>
        <begin position="293"/>
        <end position="315"/>
    </location>
</feature>
<feature type="transmembrane region" description="Helical" evidence="8">
    <location>
        <begin position="254"/>
        <end position="273"/>
    </location>
</feature>
<proteinExistence type="predicted"/>
<dbReference type="STRING" id="1300342.I596_1654"/>
<feature type="transmembrane region" description="Helical" evidence="8">
    <location>
        <begin position="41"/>
        <end position="63"/>
    </location>
</feature>
<feature type="transmembrane region" description="Helical" evidence="8">
    <location>
        <begin position="424"/>
        <end position="447"/>
    </location>
</feature>
<protein>
    <submittedName>
        <fullName evidence="10">Major facilitator superfamily MFS_1</fullName>
    </submittedName>
</protein>
<dbReference type="PANTHER" id="PTHR42718">
    <property type="entry name" value="MAJOR FACILITATOR SUPERFAMILY MULTIDRUG TRANSPORTER MFSC"/>
    <property type="match status" value="1"/>
</dbReference>
<dbReference type="Pfam" id="PF07690">
    <property type="entry name" value="MFS_1"/>
    <property type="match status" value="1"/>
</dbReference>
<dbReference type="Gene3D" id="1.20.1250.20">
    <property type="entry name" value="MFS general substrate transporter like domains"/>
    <property type="match status" value="1"/>
</dbReference>
<dbReference type="Proteomes" id="UP000076830">
    <property type="component" value="Chromosome"/>
</dbReference>
<evidence type="ECO:0000256" key="6">
    <source>
        <dbReference type="ARBA" id="ARBA00023136"/>
    </source>
</evidence>
<feature type="transmembrane region" description="Helical" evidence="8">
    <location>
        <begin position="321"/>
        <end position="344"/>
    </location>
</feature>